<name>A0A6J6NK92_9ZZZZ</name>
<accession>A0A6J6NK92</accession>
<proteinExistence type="predicted"/>
<sequence>MIAVVNPRVPTLARTTAAVGVLLLASACSDSDGGSDDAAPPAAESTSAGSSPTPSSDPAADVDCSATAVSATFADGEVDLTTSAAVELGDGSAYTVYAGDFTIPTDDISVAGARAAEGEHLATLAITTFNAEESAPEIEVGQVVPYTTDFGVLTFAVLLQSGTDILGNNVGGTGEAVVAQLSDDEICVSVDYSDDEKSLTGVIVAPVSS</sequence>
<gene>
    <name evidence="2" type="ORF">UFOPK2579_00053</name>
</gene>
<dbReference type="AlphaFoldDB" id="A0A6J6NK92"/>
<evidence type="ECO:0000313" key="2">
    <source>
        <dbReference type="EMBL" id="CAB4684763.1"/>
    </source>
</evidence>
<protein>
    <submittedName>
        <fullName evidence="2">Unannotated protein</fullName>
    </submittedName>
</protein>
<feature type="region of interest" description="Disordered" evidence="1">
    <location>
        <begin position="32"/>
        <end position="61"/>
    </location>
</feature>
<reference evidence="2" key="1">
    <citation type="submission" date="2020-05" db="EMBL/GenBank/DDBJ databases">
        <authorList>
            <person name="Chiriac C."/>
            <person name="Salcher M."/>
            <person name="Ghai R."/>
            <person name="Kavagutti S V."/>
        </authorList>
    </citation>
    <scope>NUCLEOTIDE SEQUENCE</scope>
</reference>
<dbReference type="EMBL" id="CAEZXR010000003">
    <property type="protein sequence ID" value="CAB4684763.1"/>
    <property type="molecule type" value="Genomic_DNA"/>
</dbReference>
<organism evidence="2">
    <name type="scientific">freshwater metagenome</name>
    <dbReference type="NCBI Taxonomy" id="449393"/>
    <lineage>
        <taxon>unclassified sequences</taxon>
        <taxon>metagenomes</taxon>
        <taxon>ecological metagenomes</taxon>
    </lineage>
</organism>
<evidence type="ECO:0000256" key="1">
    <source>
        <dbReference type="SAM" id="MobiDB-lite"/>
    </source>
</evidence>